<organism evidence="2">
    <name type="scientific">uncultured Caudovirales phage</name>
    <dbReference type="NCBI Taxonomy" id="2100421"/>
    <lineage>
        <taxon>Viruses</taxon>
        <taxon>Duplodnaviria</taxon>
        <taxon>Heunggongvirae</taxon>
        <taxon>Uroviricota</taxon>
        <taxon>Caudoviricetes</taxon>
        <taxon>Peduoviridae</taxon>
        <taxon>Maltschvirus</taxon>
        <taxon>Maltschvirus maltsch</taxon>
    </lineage>
</organism>
<dbReference type="InterPro" id="IPR029044">
    <property type="entry name" value="Nucleotide-diphossugar_trans"/>
</dbReference>
<name>A0A6J7WSH6_9CAUD</name>
<dbReference type="SUPFAM" id="SSF48452">
    <property type="entry name" value="TPR-like"/>
    <property type="match status" value="1"/>
</dbReference>
<dbReference type="InterPro" id="IPR011990">
    <property type="entry name" value="TPR-like_helical_dom_sf"/>
</dbReference>
<sequence length="353" mass="41514">MKIAVYTIALNEEKHVERWYNSVKDADYVLIADTGSTDKTVKIAKKLGINVFNISIKPWRFDDSRNAALALLPDDIDLCISMDMDETLSDGWREKLEQTTGTQISYLFNLTYKDEDEKVPLSRFINNRIHARHGYRWRYLMHEILEPDRLDSHVVEFCEGLEVSHHPDFEKPRSQYNQLIKDALVESPNNPRYLYYLAMEHLQNKEDKEFTSVAKEFLKYSDAHDESRIGIYCFLYMIKRTKANEKYLHKALSESSTRREPLILLAVSRFKQKNWQECYDYTMQALKMTKKYVGLTTGEYAWGFLPYNLLAVSEHNKDAESDDWWTFNVDSIIATNFDLFGLAPKMFKDEILI</sequence>
<evidence type="ECO:0000259" key="1">
    <source>
        <dbReference type="Pfam" id="PF00535"/>
    </source>
</evidence>
<gene>
    <name evidence="2" type="ORF">UFOVP222_22</name>
</gene>
<dbReference type="SUPFAM" id="SSF53448">
    <property type="entry name" value="Nucleotide-diphospho-sugar transferases"/>
    <property type="match status" value="1"/>
</dbReference>
<dbReference type="PANTHER" id="PTHR43630:SF2">
    <property type="entry name" value="GLYCOSYLTRANSFERASE"/>
    <property type="match status" value="1"/>
</dbReference>
<protein>
    <submittedName>
        <fullName evidence="2">WcaA Glycosyltransferases involved in cell wall biogenesis</fullName>
    </submittedName>
</protein>
<dbReference type="Gene3D" id="1.25.40.10">
    <property type="entry name" value="Tetratricopeptide repeat domain"/>
    <property type="match status" value="1"/>
</dbReference>
<dbReference type="InterPro" id="IPR001173">
    <property type="entry name" value="Glyco_trans_2-like"/>
</dbReference>
<dbReference type="PANTHER" id="PTHR43630">
    <property type="entry name" value="POLY-BETA-1,6-N-ACETYL-D-GLUCOSAMINE SYNTHASE"/>
    <property type="match status" value="1"/>
</dbReference>
<dbReference type="Gene3D" id="3.90.550.10">
    <property type="entry name" value="Spore Coat Polysaccharide Biosynthesis Protein SpsA, Chain A"/>
    <property type="match status" value="1"/>
</dbReference>
<dbReference type="GO" id="GO:0016740">
    <property type="term" value="F:transferase activity"/>
    <property type="evidence" value="ECO:0007669"/>
    <property type="project" value="UniProtKB-KW"/>
</dbReference>
<feature type="domain" description="Glycosyltransferase 2-like" evidence="1">
    <location>
        <begin position="5"/>
        <end position="96"/>
    </location>
</feature>
<dbReference type="Pfam" id="PF00535">
    <property type="entry name" value="Glycos_transf_2"/>
    <property type="match status" value="1"/>
</dbReference>
<dbReference type="EMBL" id="LR798269">
    <property type="protein sequence ID" value="CAB5219064.1"/>
    <property type="molecule type" value="Genomic_DNA"/>
</dbReference>
<keyword evidence="2" id="KW-0808">Transferase</keyword>
<reference evidence="2" key="1">
    <citation type="submission" date="2020-05" db="EMBL/GenBank/DDBJ databases">
        <authorList>
            <person name="Chiriac C."/>
            <person name="Salcher M."/>
            <person name="Ghai R."/>
            <person name="Kavagutti S V."/>
        </authorList>
    </citation>
    <scope>NUCLEOTIDE SEQUENCE</scope>
</reference>
<proteinExistence type="predicted"/>
<accession>A0A6J7WSH6</accession>
<evidence type="ECO:0000313" key="2">
    <source>
        <dbReference type="EMBL" id="CAB5219064.1"/>
    </source>
</evidence>